<dbReference type="AlphaFoldDB" id="A0A0F9GLK4"/>
<gene>
    <name evidence="1" type="ORF">LCGC14_2106520</name>
</gene>
<evidence type="ECO:0008006" key="2">
    <source>
        <dbReference type="Google" id="ProtNLM"/>
    </source>
</evidence>
<evidence type="ECO:0000313" key="1">
    <source>
        <dbReference type="EMBL" id="KKL70275.1"/>
    </source>
</evidence>
<organism evidence="1">
    <name type="scientific">marine sediment metagenome</name>
    <dbReference type="NCBI Taxonomy" id="412755"/>
    <lineage>
        <taxon>unclassified sequences</taxon>
        <taxon>metagenomes</taxon>
        <taxon>ecological metagenomes</taxon>
    </lineage>
</organism>
<accession>A0A0F9GLK4</accession>
<name>A0A0F9GLK4_9ZZZZ</name>
<dbReference type="EMBL" id="LAZR01025946">
    <property type="protein sequence ID" value="KKL70275.1"/>
    <property type="molecule type" value="Genomic_DNA"/>
</dbReference>
<dbReference type="Gene3D" id="1.10.10.10">
    <property type="entry name" value="Winged helix-like DNA-binding domain superfamily/Winged helix DNA-binding domain"/>
    <property type="match status" value="1"/>
</dbReference>
<comment type="caution">
    <text evidence="1">The sequence shown here is derived from an EMBL/GenBank/DDBJ whole genome shotgun (WGS) entry which is preliminary data.</text>
</comment>
<proteinExistence type="predicted"/>
<dbReference type="InterPro" id="IPR036388">
    <property type="entry name" value="WH-like_DNA-bd_sf"/>
</dbReference>
<sequence>MTLREKIIELHKRGASVETISQMVGVSSLLVTHVIHKCDDPEFYEASDK</sequence>
<reference evidence="1" key="1">
    <citation type="journal article" date="2015" name="Nature">
        <title>Complex archaea that bridge the gap between prokaryotes and eukaryotes.</title>
        <authorList>
            <person name="Spang A."/>
            <person name="Saw J.H."/>
            <person name="Jorgensen S.L."/>
            <person name="Zaremba-Niedzwiedzka K."/>
            <person name="Martijn J."/>
            <person name="Lind A.E."/>
            <person name="van Eijk R."/>
            <person name="Schleper C."/>
            <person name="Guy L."/>
            <person name="Ettema T.J."/>
        </authorList>
    </citation>
    <scope>NUCLEOTIDE SEQUENCE</scope>
</reference>
<protein>
    <recommendedName>
        <fullName evidence="2">Resolvase HTH domain-containing protein</fullName>
    </recommendedName>
</protein>